<organism evidence="1 2">
    <name type="scientific">Mesobacillus foraminis</name>
    <dbReference type="NCBI Taxonomy" id="279826"/>
    <lineage>
        <taxon>Bacteria</taxon>
        <taxon>Bacillati</taxon>
        <taxon>Bacillota</taxon>
        <taxon>Bacilli</taxon>
        <taxon>Bacillales</taxon>
        <taxon>Bacillaceae</taxon>
        <taxon>Mesobacillus</taxon>
    </lineage>
</organism>
<reference evidence="1 2" key="1">
    <citation type="journal article" date="2015" name="Stand. Genomic Sci.">
        <title>Genomic Encyclopedia of Bacterial and Archaeal Type Strains, Phase III: the genomes of soil and plant-associated and newly described type strains.</title>
        <authorList>
            <person name="Whitman W.B."/>
            <person name="Woyke T."/>
            <person name="Klenk H.P."/>
            <person name="Zhou Y."/>
            <person name="Lilburn T.G."/>
            <person name="Beck B.J."/>
            <person name="De Vos P."/>
            <person name="Vandamme P."/>
            <person name="Eisen J.A."/>
            <person name="Garrity G."/>
            <person name="Hugenholtz P."/>
            <person name="Kyrpides N.C."/>
        </authorList>
    </citation>
    <scope>NUCLEOTIDE SEQUENCE [LARGE SCALE GENOMIC DNA]</scope>
    <source>
        <strain evidence="1 2">CV53</strain>
    </source>
</reference>
<accession>A0A4R2BHF5</accession>
<dbReference type="Proteomes" id="UP000295689">
    <property type="component" value="Unassembled WGS sequence"/>
</dbReference>
<dbReference type="RefSeq" id="WP_121609160.1">
    <property type="nucleotide sequence ID" value="NZ_CP033044.1"/>
</dbReference>
<gene>
    <name evidence="1" type="ORF">EV146_105116</name>
</gene>
<sequence length="98" mass="11652">MIRRKLDISSTFIPSFEQLAEWDGTKYYLLLEDAMNEGSLTIMKYKDGHFTLHRKNNLFWDLDERSITNDELIDIIWKNRKAVNRFLKQDNKVLVVSG</sequence>
<dbReference type="AlphaFoldDB" id="A0A4R2BHF5"/>
<keyword evidence="2" id="KW-1185">Reference proteome</keyword>
<evidence type="ECO:0000313" key="1">
    <source>
        <dbReference type="EMBL" id="TCN25459.1"/>
    </source>
</evidence>
<protein>
    <submittedName>
        <fullName evidence="1">Uncharacterized protein</fullName>
    </submittedName>
</protein>
<evidence type="ECO:0000313" key="2">
    <source>
        <dbReference type="Proteomes" id="UP000295689"/>
    </source>
</evidence>
<proteinExistence type="predicted"/>
<comment type="caution">
    <text evidence="1">The sequence shown here is derived from an EMBL/GenBank/DDBJ whole genome shotgun (WGS) entry which is preliminary data.</text>
</comment>
<dbReference type="OrthoDB" id="2936796at2"/>
<dbReference type="EMBL" id="SLVV01000005">
    <property type="protein sequence ID" value="TCN25459.1"/>
    <property type="molecule type" value="Genomic_DNA"/>
</dbReference>
<name>A0A4R2BHF5_9BACI</name>